<proteinExistence type="predicted"/>
<organism evidence="1 2">
    <name type="scientific">Prorocentrum cordatum</name>
    <dbReference type="NCBI Taxonomy" id="2364126"/>
    <lineage>
        <taxon>Eukaryota</taxon>
        <taxon>Sar</taxon>
        <taxon>Alveolata</taxon>
        <taxon>Dinophyceae</taxon>
        <taxon>Prorocentrales</taxon>
        <taxon>Prorocentraceae</taxon>
        <taxon>Prorocentrum</taxon>
    </lineage>
</organism>
<evidence type="ECO:0000313" key="1">
    <source>
        <dbReference type="EMBL" id="CAK0843839.1"/>
    </source>
</evidence>
<keyword evidence="2" id="KW-1185">Reference proteome</keyword>
<dbReference type="Proteomes" id="UP001189429">
    <property type="component" value="Unassembled WGS sequence"/>
</dbReference>
<feature type="non-terminal residue" evidence="1">
    <location>
        <position position="182"/>
    </location>
</feature>
<protein>
    <submittedName>
        <fullName evidence="1">Uncharacterized protein</fullName>
    </submittedName>
</protein>
<feature type="non-terminal residue" evidence="1">
    <location>
        <position position="1"/>
    </location>
</feature>
<dbReference type="EMBL" id="CAUYUJ010014613">
    <property type="protein sequence ID" value="CAK0843839.1"/>
    <property type="molecule type" value="Genomic_DNA"/>
</dbReference>
<accession>A0ABN9TDM0</accession>
<gene>
    <name evidence="1" type="ORF">PCOR1329_LOCUS38063</name>
</gene>
<reference evidence="1" key="1">
    <citation type="submission" date="2023-10" db="EMBL/GenBank/DDBJ databases">
        <authorList>
            <person name="Chen Y."/>
            <person name="Shah S."/>
            <person name="Dougan E. K."/>
            <person name="Thang M."/>
            <person name="Chan C."/>
        </authorList>
    </citation>
    <scope>NUCLEOTIDE SEQUENCE [LARGE SCALE GENOMIC DNA]</scope>
</reference>
<name>A0ABN9TDM0_9DINO</name>
<comment type="caution">
    <text evidence="1">The sequence shown here is derived from an EMBL/GenBank/DDBJ whole genome shotgun (WGS) entry which is preliminary data.</text>
</comment>
<sequence length="182" mass="19409">EGSNAAHLAAAAGNDVVFSAVVRAAPVSILAVDTSGSTPLDRYQSNDESFRSNQMLKDAAEDATLACLAAFPETTARVLRGRPSTSALWQSLSRPVAQLIQSLGWLVEGEEGAEGHLRAAGQLAWLREGEEVARLRHAKQRLCLLEAAAGRTARERAALEPEELRLRAAQAEAQAQRAAEEA</sequence>
<evidence type="ECO:0000313" key="2">
    <source>
        <dbReference type="Proteomes" id="UP001189429"/>
    </source>
</evidence>